<dbReference type="Proteomes" id="UP000770015">
    <property type="component" value="Unassembled WGS sequence"/>
</dbReference>
<proteinExistence type="predicted"/>
<organism evidence="3 4">
    <name type="scientific">Plectosphaerella plurivora</name>
    <dbReference type="NCBI Taxonomy" id="936078"/>
    <lineage>
        <taxon>Eukaryota</taxon>
        <taxon>Fungi</taxon>
        <taxon>Dikarya</taxon>
        <taxon>Ascomycota</taxon>
        <taxon>Pezizomycotina</taxon>
        <taxon>Sordariomycetes</taxon>
        <taxon>Hypocreomycetidae</taxon>
        <taxon>Glomerellales</taxon>
        <taxon>Plectosphaerellaceae</taxon>
        <taxon>Plectosphaerella</taxon>
    </lineage>
</organism>
<keyword evidence="2" id="KW-0812">Transmembrane</keyword>
<keyword evidence="4" id="KW-1185">Reference proteome</keyword>
<name>A0A9P9ACL3_9PEZI</name>
<gene>
    <name evidence="3" type="ORF">F5X68DRAFT_254096</name>
</gene>
<feature type="transmembrane region" description="Helical" evidence="2">
    <location>
        <begin position="126"/>
        <end position="145"/>
    </location>
</feature>
<dbReference type="EMBL" id="JAGSXJ010000007">
    <property type="protein sequence ID" value="KAH6689645.1"/>
    <property type="molecule type" value="Genomic_DNA"/>
</dbReference>
<reference evidence="3" key="1">
    <citation type="journal article" date="2021" name="Nat. Commun.">
        <title>Genetic determinants of endophytism in the Arabidopsis root mycobiome.</title>
        <authorList>
            <person name="Mesny F."/>
            <person name="Miyauchi S."/>
            <person name="Thiergart T."/>
            <person name="Pickel B."/>
            <person name="Atanasova L."/>
            <person name="Karlsson M."/>
            <person name="Huettel B."/>
            <person name="Barry K.W."/>
            <person name="Haridas S."/>
            <person name="Chen C."/>
            <person name="Bauer D."/>
            <person name="Andreopoulos W."/>
            <person name="Pangilinan J."/>
            <person name="LaButti K."/>
            <person name="Riley R."/>
            <person name="Lipzen A."/>
            <person name="Clum A."/>
            <person name="Drula E."/>
            <person name="Henrissat B."/>
            <person name="Kohler A."/>
            <person name="Grigoriev I.V."/>
            <person name="Martin F.M."/>
            <person name="Hacquard S."/>
        </authorList>
    </citation>
    <scope>NUCLEOTIDE SEQUENCE</scope>
    <source>
        <strain evidence="3">MPI-SDFR-AT-0117</strain>
    </source>
</reference>
<protein>
    <submittedName>
        <fullName evidence="3">Uncharacterized protein</fullName>
    </submittedName>
</protein>
<feature type="region of interest" description="Disordered" evidence="1">
    <location>
        <begin position="1"/>
        <end position="67"/>
    </location>
</feature>
<evidence type="ECO:0000256" key="1">
    <source>
        <dbReference type="SAM" id="MobiDB-lite"/>
    </source>
</evidence>
<dbReference type="AlphaFoldDB" id="A0A9P9ACL3"/>
<accession>A0A9P9ACL3</accession>
<comment type="caution">
    <text evidence="3">The sequence shown here is derived from an EMBL/GenBank/DDBJ whole genome shotgun (WGS) entry which is preliminary data.</text>
</comment>
<evidence type="ECO:0000313" key="3">
    <source>
        <dbReference type="EMBL" id="KAH6689645.1"/>
    </source>
</evidence>
<evidence type="ECO:0000256" key="2">
    <source>
        <dbReference type="SAM" id="Phobius"/>
    </source>
</evidence>
<sequence length="559" mass="62273">MSDDHQIYMELPALEPRDSISQATLETDTQDCQPLTKTPPSSRPRSLTEVSSAEDRHTTSPTTSEAEREIRQELFAMPEFGKYCRDFSTIATDMLAATLPLICPGFVIAPSKLDDKVVNPSNHQTWLNTIIAFGSVFPIAFATIISQQMLGSRTFGGAILTQMTLGTFNILGASLIVLWAFSPLGTQALLRTLYTEMVEGTTPLNITYRDAMCDTGLLSIFFETVDSPAINSQYFLSVASTLVSLLKMPDHTRMSAMDPWDNVKIPFYMEDNQMSEMSDEGWQILASAPDQGHEHVSALVGVQIDDVPIGNTTLAVESTYIELTCYNLSTHETGESAKENVSWAWGSFYEPRPEPRVAPANANNSWQGINLDISNSLVAVDRFVDINTWTNSTWLTEHSGLDIGSEHHDLRRIFNTPAIFADEPGVEAHPTTLYVYAWFNFYKPQPPIPLSAYCDIHQKYVETQVLCERWQESARQTCVATAQRPSRKKHASEVISFLNFPGVFEKISEHVAAVGTETRNHLLIDYLANPSAEHSSLAGQFQNVNEVFFGRSLAQLFNT</sequence>
<feature type="compositionally biased region" description="Polar residues" evidence="1">
    <location>
        <begin position="19"/>
        <end position="51"/>
    </location>
</feature>
<keyword evidence="2" id="KW-1133">Transmembrane helix</keyword>
<evidence type="ECO:0000313" key="4">
    <source>
        <dbReference type="Proteomes" id="UP000770015"/>
    </source>
</evidence>
<dbReference type="OrthoDB" id="3692311at2759"/>
<feature type="transmembrane region" description="Helical" evidence="2">
    <location>
        <begin position="157"/>
        <end position="181"/>
    </location>
</feature>
<keyword evidence="2" id="KW-0472">Membrane</keyword>